<name>A0ACD5WDY8_AVESA</name>
<evidence type="ECO:0000313" key="1">
    <source>
        <dbReference type="EnsemblPlants" id="AVESA.00010b.r2.4AG0620160.1.CDS"/>
    </source>
</evidence>
<organism evidence="1 2">
    <name type="scientific">Avena sativa</name>
    <name type="common">Oat</name>
    <dbReference type="NCBI Taxonomy" id="4498"/>
    <lineage>
        <taxon>Eukaryota</taxon>
        <taxon>Viridiplantae</taxon>
        <taxon>Streptophyta</taxon>
        <taxon>Embryophyta</taxon>
        <taxon>Tracheophyta</taxon>
        <taxon>Spermatophyta</taxon>
        <taxon>Magnoliopsida</taxon>
        <taxon>Liliopsida</taxon>
        <taxon>Poales</taxon>
        <taxon>Poaceae</taxon>
        <taxon>BOP clade</taxon>
        <taxon>Pooideae</taxon>
        <taxon>Poodae</taxon>
        <taxon>Poeae</taxon>
        <taxon>Poeae Chloroplast Group 1 (Aveneae type)</taxon>
        <taxon>Aveninae</taxon>
        <taxon>Avena</taxon>
    </lineage>
</organism>
<reference evidence="1" key="1">
    <citation type="submission" date="2021-05" db="EMBL/GenBank/DDBJ databases">
        <authorList>
            <person name="Scholz U."/>
            <person name="Mascher M."/>
            <person name="Fiebig A."/>
        </authorList>
    </citation>
    <scope>NUCLEOTIDE SEQUENCE [LARGE SCALE GENOMIC DNA]</scope>
</reference>
<evidence type="ECO:0000313" key="2">
    <source>
        <dbReference type="Proteomes" id="UP001732700"/>
    </source>
</evidence>
<dbReference type="Proteomes" id="UP001732700">
    <property type="component" value="Chromosome 4A"/>
</dbReference>
<protein>
    <submittedName>
        <fullName evidence="1">Uncharacterized protein</fullName>
    </submittedName>
</protein>
<reference evidence="1" key="2">
    <citation type="submission" date="2025-09" db="UniProtKB">
        <authorList>
            <consortium name="EnsemblPlants"/>
        </authorList>
    </citation>
    <scope>IDENTIFICATION</scope>
</reference>
<proteinExistence type="predicted"/>
<accession>A0ACD5WDY8</accession>
<keyword evidence="2" id="KW-1185">Reference proteome</keyword>
<dbReference type="EnsemblPlants" id="AVESA.00010b.r2.4AG0620160.1">
    <property type="protein sequence ID" value="AVESA.00010b.r2.4AG0620160.1.CDS"/>
    <property type="gene ID" value="AVESA.00010b.r2.4AG0620160"/>
</dbReference>
<sequence>MSIPLSVIREITNNFSDELKIGSGCSGNVYKAVYNGEKIVAKVFHRHLRFEDQKFESEFPKLMRIDHPNIIRVVGYCSHLEYNNQYNGRYRILCSEFLQGGSLEKYLKDCDDHNWQTRYKIIKGICEGLNFLHRGSETPIFHLNLKPSNILLDESLMPKITDFVLSKLISETNTYTTKTCKGKTEYMPLEFSPHKGVNEKYDVYSLGIIIIQIMAGHSGYSEFHENGDVKKLIELVNTNWRKWPNATSAEWNQVDTCIKMAIKCVEHESKNRPIIEEIMNVLKKTERRWFPVYLWGRTLSFLGMGQTFYVNLTQQYGGMHGDREVGTKTESTQQRIPLQDLKDITQNFSDERILGRGGFGVVYKGVRKNGGIVAVKKFVQPTSISCNQFENEVNFLMQLKHSNIVRLVGYCYEMQTVRTFHEGKFIFTWSTESLLCLECLPMGSLDMYISDASSGLDWSKRLKIIEGICYGLQYLHEQSNYPIIHMDLKPANILLDENMLPKITDFGLSRLFDQGQTILTASISGTLGYMPPEYLRGIITPMSDIFSLGVIIMEVITGHREYPYDIRRSSEFIEREVQKWRDMLQQDPTYLSLEIDCQHIRRCIQIGLICVNPERTKMPGMNKIINMFHGLESMNWYISNELSSHDIQVGAVDQQRRMPQRPIYLPPWPLGLRSFVSLAGLRS</sequence>